<sequence length="93" mass="9734">MKAAALFLPLVLAACAAKDAVVEEEPAPAPPQETKVEPQPEPIAQEDPLPSPGEDLGLLEPKELTAMPEDRDLRPTVDPGQAKPIIAAPPAGR</sequence>
<dbReference type="Proteomes" id="UP001476282">
    <property type="component" value="Unassembled WGS sequence"/>
</dbReference>
<dbReference type="RefSeq" id="WP_353567119.1">
    <property type="nucleotide sequence ID" value="NZ_BAABRI010000011.1"/>
</dbReference>
<evidence type="ECO:0000256" key="1">
    <source>
        <dbReference type="SAM" id="MobiDB-lite"/>
    </source>
</evidence>
<comment type="caution">
    <text evidence="3">The sequence shown here is derived from an EMBL/GenBank/DDBJ whole genome shotgun (WGS) entry which is preliminary data.</text>
</comment>
<reference evidence="3 4" key="1">
    <citation type="submission" date="2024-02" db="EMBL/GenBank/DDBJ databases">
        <title>Haloferula sargassicola NBRC 104335.</title>
        <authorList>
            <person name="Ichikawa N."/>
            <person name="Katano-Makiyama Y."/>
            <person name="Hidaka K."/>
        </authorList>
    </citation>
    <scope>NUCLEOTIDE SEQUENCE [LARGE SCALE GENOMIC DNA]</scope>
    <source>
        <strain evidence="3 4">NBRC 104335</strain>
    </source>
</reference>
<name>A0ABP9UNT7_9BACT</name>
<keyword evidence="4" id="KW-1185">Reference proteome</keyword>
<protein>
    <recommendedName>
        <fullName evidence="5">Lipoprotein</fullName>
    </recommendedName>
</protein>
<proteinExistence type="predicted"/>
<evidence type="ECO:0000313" key="3">
    <source>
        <dbReference type="EMBL" id="GAA5482994.1"/>
    </source>
</evidence>
<evidence type="ECO:0000256" key="2">
    <source>
        <dbReference type="SAM" id="SignalP"/>
    </source>
</evidence>
<organism evidence="3 4">
    <name type="scientific">Haloferula sargassicola</name>
    <dbReference type="NCBI Taxonomy" id="490096"/>
    <lineage>
        <taxon>Bacteria</taxon>
        <taxon>Pseudomonadati</taxon>
        <taxon>Verrucomicrobiota</taxon>
        <taxon>Verrucomicrobiia</taxon>
        <taxon>Verrucomicrobiales</taxon>
        <taxon>Verrucomicrobiaceae</taxon>
        <taxon>Haloferula</taxon>
    </lineage>
</organism>
<keyword evidence="2" id="KW-0732">Signal</keyword>
<accession>A0ABP9UNT7</accession>
<feature type="region of interest" description="Disordered" evidence="1">
    <location>
        <begin position="22"/>
        <end position="93"/>
    </location>
</feature>
<dbReference type="EMBL" id="BAABRI010000011">
    <property type="protein sequence ID" value="GAA5482994.1"/>
    <property type="molecule type" value="Genomic_DNA"/>
</dbReference>
<evidence type="ECO:0008006" key="5">
    <source>
        <dbReference type="Google" id="ProtNLM"/>
    </source>
</evidence>
<feature type="compositionally biased region" description="Basic and acidic residues" evidence="1">
    <location>
        <begin position="60"/>
        <end position="75"/>
    </location>
</feature>
<evidence type="ECO:0000313" key="4">
    <source>
        <dbReference type="Proteomes" id="UP001476282"/>
    </source>
</evidence>
<dbReference type="PROSITE" id="PS51257">
    <property type="entry name" value="PROKAR_LIPOPROTEIN"/>
    <property type="match status" value="1"/>
</dbReference>
<feature type="chain" id="PRO_5046966382" description="Lipoprotein" evidence="2">
    <location>
        <begin position="20"/>
        <end position="93"/>
    </location>
</feature>
<gene>
    <name evidence="3" type="ORF">Hsar01_02220</name>
</gene>
<feature type="signal peptide" evidence="2">
    <location>
        <begin position="1"/>
        <end position="19"/>
    </location>
</feature>